<dbReference type="AlphaFoldDB" id="A0A6N4URY8"/>
<feature type="compositionally biased region" description="Basic and acidic residues" evidence="1">
    <location>
        <begin position="38"/>
        <end position="59"/>
    </location>
</feature>
<proteinExistence type="predicted"/>
<keyword evidence="3" id="KW-1185">Reference proteome</keyword>
<protein>
    <submittedName>
        <fullName evidence="2">Uncharacterized protein</fullName>
    </submittedName>
</protein>
<dbReference type="EMBL" id="AP022565">
    <property type="protein sequence ID" value="BBX26212.1"/>
    <property type="molecule type" value="Genomic_DNA"/>
</dbReference>
<feature type="region of interest" description="Disordered" evidence="1">
    <location>
        <begin position="31"/>
        <end position="59"/>
    </location>
</feature>
<sequence>MSYKVDVDLVFQQVVVVGNGDKTSDTVRVISAPTEGENANRHPRELGDPPLRKACRAHD</sequence>
<name>A0A6N4URY8_9MYCO</name>
<organism evidence="2 3">
    <name type="scientific">Mycolicibacterium alvei</name>
    <dbReference type="NCBI Taxonomy" id="67081"/>
    <lineage>
        <taxon>Bacteria</taxon>
        <taxon>Bacillati</taxon>
        <taxon>Actinomycetota</taxon>
        <taxon>Actinomycetes</taxon>
        <taxon>Mycobacteriales</taxon>
        <taxon>Mycobacteriaceae</taxon>
        <taxon>Mycolicibacterium</taxon>
    </lineage>
</organism>
<evidence type="ECO:0000256" key="1">
    <source>
        <dbReference type="SAM" id="MobiDB-lite"/>
    </source>
</evidence>
<reference evidence="2 3" key="1">
    <citation type="journal article" date="2019" name="Emerg. Microbes Infect.">
        <title>Comprehensive subspecies identification of 175 nontuberculous mycobacteria species based on 7547 genomic profiles.</title>
        <authorList>
            <person name="Matsumoto Y."/>
            <person name="Kinjo T."/>
            <person name="Motooka D."/>
            <person name="Nabeya D."/>
            <person name="Jung N."/>
            <person name="Uechi K."/>
            <person name="Horii T."/>
            <person name="Iida T."/>
            <person name="Fujita J."/>
            <person name="Nakamura S."/>
        </authorList>
    </citation>
    <scope>NUCLEOTIDE SEQUENCE [LARGE SCALE GENOMIC DNA]</scope>
    <source>
        <strain evidence="2 3">JCM 12272</strain>
    </source>
</reference>
<dbReference type="Proteomes" id="UP000466906">
    <property type="component" value="Chromosome"/>
</dbReference>
<accession>A0A6N4URY8</accession>
<evidence type="ECO:0000313" key="3">
    <source>
        <dbReference type="Proteomes" id="UP000466906"/>
    </source>
</evidence>
<evidence type="ECO:0000313" key="2">
    <source>
        <dbReference type="EMBL" id="BBX26212.1"/>
    </source>
</evidence>
<dbReference type="KEGG" id="malv:MALV_13370"/>
<gene>
    <name evidence="2" type="ORF">MALV_13370</name>
</gene>